<dbReference type="PANTHER" id="PTHR13887:SF47">
    <property type="entry name" value="CLPXP ADAPTER PROTEIN SPXH"/>
    <property type="match status" value="1"/>
</dbReference>
<evidence type="ECO:0000313" key="3">
    <source>
        <dbReference type="EMBL" id="PXW93131.1"/>
    </source>
</evidence>
<protein>
    <recommendedName>
        <fullName evidence="2">ClpXP adapter protein SpxH</fullName>
    </recommendedName>
</protein>
<evidence type="ECO:0000256" key="2">
    <source>
        <dbReference type="HAMAP-Rule" id="MF_02245"/>
    </source>
</evidence>
<evidence type="ECO:0000256" key="1">
    <source>
        <dbReference type="ARBA" id="ARBA00022490"/>
    </source>
</evidence>
<dbReference type="SUPFAM" id="SSF52833">
    <property type="entry name" value="Thioredoxin-like"/>
    <property type="match status" value="1"/>
</dbReference>
<dbReference type="Pfam" id="PF13743">
    <property type="entry name" value="Thioredoxin_5"/>
    <property type="match status" value="1"/>
</dbReference>
<dbReference type="AlphaFoldDB" id="A0A2V3WHY0"/>
<evidence type="ECO:0000313" key="4">
    <source>
        <dbReference type="Proteomes" id="UP000247922"/>
    </source>
</evidence>
<dbReference type="InterPro" id="IPR036249">
    <property type="entry name" value="Thioredoxin-like_sf"/>
</dbReference>
<comment type="subcellular location">
    <subcellularLocation>
        <location evidence="2">Cytoplasm</location>
    </subcellularLocation>
</comment>
<keyword evidence="3" id="KW-0413">Isomerase</keyword>
<proteinExistence type="inferred from homology"/>
<dbReference type="GO" id="GO:0016853">
    <property type="term" value="F:isomerase activity"/>
    <property type="evidence" value="ECO:0007669"/>
    <property type="project" value="UniProtKB-KW"/>
</dbReference>
<dbReference type="OrthoDB" id="9813770at2"/>
<comment type="similarity">
    <text evidence="2">Belongs to the SpxH family.</text>
</comment>
<comment type="caution">
    <text evidence="3">The sequence shown here is derived from an EMBL/GenBank/DDBJ whole genome shotgun (WGS) entry which is preliminary data.</text>
</comment>
<dbReference type="Gene3D" id="3.40.30.10">
    <property type="entry name" value="Glutaredoxin"/>
    <property type="match status" value="1"/>
</dbReference>
<dbReference type="GO" id="GO:0005737">
    <property type="term" value="C:cytoplasm"/>
    <property type="evidence" value="ECO:0007669"/>
    <property type="project" value="UniProtKB-SubCell"/>
</dbReference>
<dbReference type="RefSeq" id="WP_110250226.1">
    <property type="nucleotide sequence ID" value="NZ_QJJR01000001.1"/>
</dbReference>
<keyword evidence="1 2" id="KW-0963">Cytoplasm</keyword>
<comment type="subunit">
    <text evidence="2">Interacts with Spx.</text>
</comment>
<reference evidence="3 4" key="1">
    <citation type="submission" date="2018-05" db="EMBL/GenBank/DDBJ databases">
        <title>Genomic Encyclopedia of Type Strains, Phase IV (KMG-IV): sequencing the most valuable type-strain genomes for metagenomic binning, comparative biology and taxonomic classification.</title>
        <authorList>
            <person name="Goeker M."/>
        </authorList>
    </citation>
    <scope>NUCLEOTIDE SEQUENCE [LARGE SCALE GENOMIC DNA]</scope>
    <source>
        <strain evidence="3 4">DSM 22440</strain>
    </source>
</reference>
<name>A0A2V3WHY0_9BACI</name>
<accession>A0A2V3WHY0</accession>
<comment type="function">
    <text evidence="2">Adapter protein required for efficient degradation of Spx by ClpXP under non-stress conditions. Interaction with Spx stabilizes Spx and exposes the C-terminus of Spx for recognition and proteolysis by ClpXP.</text>
</comment>
<dbReference type="InterPro" id="IPR046404">
    <property type="entry name" value="Adapter_SpxH"/>
</dbReference>
<sequence length="297" mass="34666">MSYKKTGPVLNQTNKSEAQYSFFDLLKKPIEIYLFTDPLCPDAWSLDPIIKKLQLEYGRFFTLRPILSGKWSNIENDALRTPLKLKKQWEKTAQLTGMCCDGDLWLEDPITYPINVSIAIKTAELQGIKAGRRYLRKVQENLFLNRIDISTDEHLIRLAKEAELDSEEFERDLHSDTAKRALRCDLNLTKEMEIDETPSLVFFNEDAEDEGLKLSGAYSYDIYVKVLKQLLQKDVQPMPKPSLEEFIYYFKFISSLEVSVVFDWPIEKACNEMKKLKLKRVVESVPVKHGTFWRYIE</sequence>
<keyword evidence="4" id="KW-1185">Reference proteome</keyword>
<organism evidence="3 4">
    <name type="scientific">Streptohalobacillus salinus</name>
    <dbReference type="NCBI Taxonomy" id="621096"/>
    <lineage>
        <taxon>Bacteria</taxon>
        <taxon>Bacillati</taxon>
        <taxon>Bacillota</taxon>
        <taxon>Bacilli</taxon>
        <taxon>Bacillales</taxon>
        <taxon>Bacillaceae</taxon>
        <taxon>Streptohalobacillus</taxon>
    </lineage>
</organism>
<dbReference type="EMBL" id="QJJR01000001">
    <property type="protein sequence ID" value="PXW93131.1"/>
    <property type="molecule type" value="Genomic_DNA"/>
</dbReference>
<dbReference type="PANTHER" id="PTHR13887">
    <property type="entry name" value="GLUTATHIONE S-TRANSFERASE KAPPA"/>
    <property type="match status" value="1"/>
</dbReference>
<dbReference type="HAMAP" id="MF_02245">
    <property type="entry name" value="Adapter_SpxH"/>
    <property type="match status" value="1"/>
</dbReference>
<dbReference type="CDD" id="cd03025">
    <property type="entry name" value="DsbA_FrnE_like"/>
    <property type="match status" value="1"/>
</dbReference>
<dbReference type="Proteomes" id="UP000247922">
    <property type="component" value="Unassembled WGS sequence"/>
</dbReference>
<gene>
    <name evidence="2" type="primary">spxH</name>
    <name evidence="3" type="ORF">DES38_101214</name>
</gene>